<protein>
    <submittedName>
        <fullName evidence="1">Uncharacterized protein</fullName>
    </submittedName>
</protein>
<dbReference type="Proteomes" id="UP000593572">
    <property type="component" value="Unassembled WGS sequence"/>
</dbReference>
<accession>A0A7J8N3X2</accession>
<dbReference type="AlphaFoldDB" id="A0A7J8N3X2"/>
<evidence type="ECO:0000313" key="1">
    <source>
        <dbReference type="EMBL" id="MBA0571603.1"/>
    </source>
</evidence>
<dbReference type="EMBL" id="JABEZX010000012">
    <property type="protein sequence ID" value="MBA0571603.1"/>
    <property type="molecule type" value="Genomic_DNA"/>
</dbReference>
<proteinExistence type="predicted"/>
<reference evidence="1 2" key="1">
    <citation type="journal article" date="2019" name="Genome Biol. Evol.">
        <title>Insights into the evolution of the New World diploid cottons (Gossypium, subgenus Houzingenia) based on genome sequencing.</title>
        <authorList>
            <person name="Grover C.E."/>
            <person name="Arick M.A. 2nd"/>
            <person name="Thrash A."/>
            <person name="Conover J.L."/>
            <person name="Sanders W.S."/>
            <person name="Peterson D.G."/>
            <person name="Frelichowski J.E."/>
            <person name="Scheffler J.A."/>
            <person name="Scheffler B.E."/>
            <person name="Wendel J.F."/>
        </authorList>
    </citation>
    <scope>NUCLEOTIDE SEQUENCE [LARGE SCALE GENOMIC DNA]</scope>
    <source>
        <strain evidence="1">157</strain>
        <tissue evidence="1">Leaf</tissue>
    </source>
</reference>
<gene>
    <name evidence="1" type="ORF">Golob_001987</name>
</gene>
<keyword evidence="2" id="KW-1185">Reference proteome</keyword>
<organism evidence="1 2">
    <name type="scientific">Gossypium lobatum</name>
    <dbReference type="NCBI Taxonomy" id="34289"/>
    <lineage>
        <taxon>Eukaryota</taxon>
        <taxon>Viridiplantae</taxon>
        <taxon>Streptophyta</taxon>
        <taxon>Embryophyta</taxon>
        <taxon>Tracheophyta</taxon>
        <taxon>Spermatophyta</taxon>
        <taxon>Magnoliopsida</taxon>
        <taxon>eudicotyledons</taxon>
        <taxon>Gunneridae</taxon>
        <taxon>Pentapetalae</taxon>
        <taxon>rosids</taxon>
        <taxon>malvids</taxon>
        <taxon>Malvales</taxon>
        <taxon>Malvaceae</taxon>
        <taxon>Malvoideae</taxon>
        <taxon>Gossypium</taxon>
    </lineage>
</organism>
<evidence type="ECO:0000313" key="2">
    <source>
        <dbReference type="Proteomes" id="UP000593572"/>
    </source>
</evidence>
<sequence>GGKTSKPKVTRICDNDKLANSNSKAVNVIFNGVDLESSNVTARFWVKTEQ</sequence>
<feature type="non-terminal residue" evidence="1">
    <location>
        <position position="1"/>
    </location>
</feature>
<comment type="caution">
    <text evidence="1">The sequence shown here is derived from an EMBL/GenBank/DDBJ whole genome shotgun (WGS) entry which is preliminary data.</text>
</comment>
<name>A0A7J8N3X2_9ROSI</name>